<dbReference type="Pfam" id="PF00505">
    <property type="entry name" value="HMG_box"/>
    <property type="match status" value="1"/>
</dbReference>
<dbReference type="FunFam" id="1.10.30.10:FF:000001">
    <property type="entry name" value="transcription factor 7 isoform X2"/>
    <property type="match status" value="1"/>
</dbReference>
<evidence type="ECO:0000256" key="3">
    <source>
        <dbReference type="ARBA" id="ARBA00022687"/>
    </source>
</evidence>
<evidence type="ECO:0000256" key="8">
    <source>
        <dbReference type="ARBA" id="ARBA00023242"/>
    </source>
</evidence>
<dbReference type="SUPFAM" id="SSF47095">
    <property type="entry name" value="HMG-box"/>
    <property type="match status" value="1"/>
</dbReference>
<dbReference type="OrthoDB" id="2307332at2759"/>
<feature type="transmembrane region" description="Helical" evidence="10">
    <location>
        <begin position="6"/>
        <end position="25"/>
    </location>
</feature>
<dbReference type="GO" id="GO:0060070">
    <property type="term" value="P:canonical Wnt signaling pathway"/>
    <property type="evidence" value="ECO:0007669"/>
    <property type="project" value="TreeGrafter"/>
</dbReference>
<keyword evidence="10" id="KW-0812">Transmembrane</keyword>
<comment type="similarity">
    <text evidence="2">Belongs to the TCF/LEF family.</text>
</comment>
<dbReference type="GO" id="GO:0000978">
    <property type="term" value="F:RNA polymerase II cis-regulatory region sequence-specific DNA binding"/>
    <property type="evidence" value="ECO:0007669"/>
    <property type="project" value="TreeGrafter"/>
</dbReference>
<keyword evidence="6" id="KW-0010">Activator</keyword>
<name>A0A2I4CWZ4_AUSLI</name>
<evidence type="ECO:0000256" key="5">
    <source>
        <dbReference type="ARBA" id="ARBA00023125"/>
    </source>
</evidence>
<dbReference type="RefSeq" id="XP_013884512.1">
    <property type="nucleotide sequence ID" value="XM_014029058.1"/>
</dbReference>
<dbReference type="InterPro" id="IPR036910">
    <property type="entry name" value="HMG_box_dom_sf"/>
</dbReference>
<evidence type="ECO:0000256" key="9">
    <source>
        <dbReference type="PROSITE-ProRule" id="PRU00267"/>
    </source>
</evidence>
<sequence>MIVIIIIIIIVVVIVVITAAAAATAAENVCQLFSYLFVCRQISAVPVFPFFVFLFFNICEFLNEGVDIEHIIIVVVVVVSRMELMPCREEMSSMTELSQNSAGSSCGAQQVSDWCPPLQQQYHSLTSRGRTNSTHTQEGSSVHPLVPLLIYSDTHLPPVAPYSQPISEPAVDPPSWTRPYCHDNSVSSRQSVKKPLNAFMLFMKEMRHKVQQEGQERESSAINRILGQQWQALSRSEQSKYYELAQKERLLHMQLYPGWSARDNYGKRKRRQNQQLAGSSLSWTLTAGRSSSCDRNSLNPEL</sequence>
<feature type="transmembrane region" description="Helical" evidence="10">
    <location>
        <begin position="32"/>
        <end position="56"/>
    </location>
</feature>
<evidence type="ECO:0000256" key="10">
    <source>
        <dbReference type="SAM" id="Phobius"/>
    </source>
</evidence>
<feature type="DNA-binding region" description="HMG box" evidence="9">
    <location>
        <begin position="192"/>
        <end position="260"/>
    </location>
</feature>
<dbReference type="PANTHER" id="PTHR10373">
    <property type="entry name" value="TRANSCRIPTION FACTOR 7 FAMILY MEMBER"/>
    <property type="match status" value="1"/>
</dbReference>
<keyword evidence="12" id="KW-1185">Reference proteome</keyword>
<dbReference type="KEGG" id="alim:106532889"/>
<proteinExistence type="inferred from homology"/>
<dbReference type="InterPro" id="IPR024940">
    <property type="entry name" value="TCF/LEF"/>
</dbReference>
<keyword evidence="4" id="KW-0805">Transcription regulation</keyword>
<evidence type="ECO:0000256" key="4">
    <source>
        <dbReference type="ARBA" id="ARBA00023015"/>
    </source>
</evidence>
<feature type="domain" description="HMG box" evidence="11">
    <location>
        <begin position="192"/>
        <end position="260"/>
    </location>
</feature>
<dbReference type="Proteomes" id="UP000192220">
    <property type="component" value="Unplaced"/>
</dbReference>
<reference evidence="13" key="1">
    <citation type="submission" date="2025-08" db="UniProtKB">
        <authorList>
            <consortium name="RefSeq"/>
        </authorList>
    </citation>
    <scope>IDENTIFICATION</scope>
</reference>
<evidence type="ECO:0000256" key="6">
    <source>
        <dbReference type="ARBA" id="ARBA00023159"/>
    </source>
</evidence>
<keyword evidence="7" id="KW-0804">Transcription</keyword>
<dbReference type="GO" id="GO:0000981">
    <property type="term" value="F:DNA-binding transcription factor activity, RNA polymerase II-specific"/>
    <property type="evidence" value="ECO:0007669"/>
    <property type="project" value="TreeGrafter"/>
</dbReference>
<dbReference type="PANTHER" id="PTHR10373:SF33">
    <property type="entry name" value="TRANSCRIPTION FACTOR 7"/>
    <property type="match status" value="1"/>
</dbReference>
<evidence type="ECO:0000313" key="13">
    <source>
        <dbReference type="RefSeq" id="XP_013884512.1"/>
    </source>
</evidence>
<accession>A0A2I4CWZ4</accession>
<keyword evidence="3" id="KW-0879">Wnt signaling pathway</keyword>
<dbReference type="GO" id="GO:1990907">
    <property type="term" value="C:beta-catenin-TCF complex"/>
    <property type="evidence" value="ECO:0007669"/>
    <property type="project" value="TreeGrafter"/>
</dbReference>
<dbReference type="STRING" id="52670.A0A2I4CWZ4"/>
<comment type="subcellular location">
    <subcellularLocation>
        <location evidence="1">Nucleus</location>
    </subcellularLocation>
</comment>
<gene>
    <name evidence="13" type="primary">LOC106532889</name>
</gene>
<dbReference type="AlphaFoldDB" id="A0A2I4CWZ4"/>
<evidence type="ECO:0000259" key="11">
    <source>
        <dbReference type="PROSITE" id="PS50118"/>
    </source>
</evidence>
<keyword evidence="8 9" id="KW-0539">Nucleus</keyword>
<protein>
    <submittedName>
        <fullName evidence="13">Transcription factor 7 isoform X1</fullName>
    </submittedName>
</protein>
<dbReference type="GO" id="GO:0000785">
    <property type="term" value="C:chromatin"/>
    <property type="evidence" value="ECO:0007669"/>
    <property type="project" value="TreeGrafter"/>
</dbReference>
<dbReference type="PROSITE" id="PS50118">
    <property type="entry name" value="HMG_BOX_2"/>
    <property type="match status" value="1"/>
</dbReference>
<evidence type="ECO:0000256" key="2">
    <source>
        <dbReference type="ARBA" id="ARBA00006569"/>
    </source>
</evidence>
<evidence type="ECO:0000256" key="7">
    <source>
        <dbReference type="ARBA" id="ARBA00023163"/>
    </source>
</evidence>
<dbReference type="Gene3D" id="1.10.30.10">
    <property type="entry name" value="High mobility group box domain"/>
    <property type="match status" value="1"/>
</dbReference>
<keyword evidence="10" id="KW-0472">Membrane</keyword>
<dbReference type="CDD" id="cd21996">
    <property type="entry name" value="HMG-box_TCF7-like"/>
    <property type="match status" value="1"/>
</dbReference>
<keyword evidence="10" id="KW-1133">Transmembrane helix</keyword>
<organism evidence="12 13">
    <name type="scientific">Austrofundulus limnaeus</name>
    <name type="common">Annual killifish</name>
    <dbReference type="NCBI Taxonomy" id="52670"/>
    <lineage>
        <taxon>Eukaryota</taxon>
        <taxon>Metazoa</taxon>
        <taxon>Chordata</taxon>
        <taxon>Craniata</taxon>
        <taxon>Vertebrata</taxon>
        <taxon>Euteleostomi</taxon>
        <taxon>Actinopterygii</taxon>
        <taxon>Neopterygii</taxon>
        <taxon>Teleostei</taxon>
        <taxon>Neoteleostei</taxon>
        <taxon>Acanthomorphata</taxon>
        <taxon>Ovalentaria</taxon>
        <taxon>Atherinomorphae</taxon>
        <taxon>Cyprinodontiformes</taxon>
        <taxon>Rivulidae</taxon>
        <taxon>Austrofundulus</taxon>
    </lineage>
</organism>
<evidence type="ECO:0000313" key="12">
    <source>
        <dbReference type="Proteomes" id="UP000192220"/>
    </source>
</evidence>
<evidence type="ECO:0000256" key="1">
    <source>
        <dbReference type="ARBA" id="ARBA00004123"/>
    </source>
</evidence>
<keyword evidence="5 9" id="KW-0238">DNA-binding</keyword>
<dbReference type="GeneID" id="106532889"/>
<dbReference type="InterPro" id="IPR009071">
    <property type="entry name" value="HMG_box_dom"/>
</dbReference>
<dbReference type="SMART" id="SM00398">
    <property type="entry name" value="HMG"/>
    <property type="match status" value="1"/>
</dbReference>
<dbReference type="InParanoid" id="A0A2I4CWZ4"/>